<dbReference type="EMBL" id="CP011125">
    <property type="protein sequence ID" value="AKF06080.1"/>
    <property type="molecule type" value="Genomic_DNA"/>
</dbReference>
<proteinExistence type="predicted"/>
<reference evidence="1 2" key="1">
    <citation type="submission" date="2015-03" db="EMBL/GenBank/DDBJ databases">
        <title>Genome assembly of Sandaracinus amylolyticus DSM 53668.</title>
        <authorList>
            <person name="Sharma G."/>
            <person name="Subramanian S."/>
        </authorList>
    </citation>
    <scope>NUCLEOTIDE SEQUENCE [LARGE SCALE GENOMIC DNA]</scope>
    <source>
        <strain evidence="1 2">DSM 53668</strain>
    </source>
</reference>
<organism evidence="1 2">
    <name type="scientific">Sandaracinus amylolyticus</name>
    <dbReference type="NCBI Taxonomy" id="927083"/>
    <lineage>
        <taxon>Bacteria</taxon>
        <taxon>Pseudomonadati</taxon>
        <taxon>Myxococcota</taxon>
        <taxon>Polyangia</taxon>
        <taxon>Polyangiales</taxon>
        <taxon>Sandaracinaceae</taxon>
        <taxon>Sandaracinus</taxon>
    </lineage>
</organism>
<dbReference type="Proteomes" id="UP000034883">
    <property type="component" value="Chromosome"/>
</dbReference>
<dbReference type="STRING" id="927083.DB32_003229"/>
<evidence type="ECO:0000313" key="1">
    <source>
        <dbReference type="EMBL" id="AKF06080.1"/>
    </source>
</evidence>
<dbReference type="KEGG" id="samy:DB32_003229"/>
<sequence>MRGVSVVVGLGLVLVAEGCEEALAGDPEIAARLPPQL</sequence>
<evidence type="ECO:0000313" key="2">
    <source>
        <dbReference type="Proteomes" id="UP000034883"/>
    </source>
</evidence>
<accession>A0A0F6W2Z6</accession>
<keyword evidence="2" id="KW-1185">Reference proteome</keyword>
<name>A0A0F6W2Z6_9BACT</name>
<protein>
    <submittedName>
        <fullName evidence="1">Uncharacterized protein</fullName>
    </submittedName>
</protein>
<dbReference type="AlphaFoldDB" id="A0A0F6W2Z6"/>
<gene>
    <name evidence="1" type="ORF">DB32_003229</name>
</gene>